<reference evidence="1" key="1">
    <citation type="submission" date="2018-05" db="EMBL/GenBank/DDBJ databases">
        <authorList>
            <person name="Lanie J.A."/>
            <person name="Ng W.-L."/>
            <person name="Kazmierczak K.M."/>
            <person name="Andrzejewski T.M."/>
            <person name="Davidsen T.M."/>
            <person name="Wayne K.J."/>
            <person name="Tettelin H."/>
            <person name="Glass J.I."/>
            <person name="Rusch D."/>
            <person name="Podicherti R."/>
            <person name="Tsui H.-C.T."/>
            <person name="Winkler M.E."/>
        </authorList>
    </citation>
    <scope>NUCLEOTIDE SEQUENCE</scope>
</reference>
<dbReference type="EMBL" id="UINC01176825">
    <property type="protein sequence ID" value="SVD84138.1"/>
    <property type="molecule type" value="Genomic_DNA"/>
</dbReference>
<protein>
    <submittedName>
        <fullName evidence="1">Uncharacterized protein</fullName>
    </submittedName>
</protein>
<evidence type="ECO:0000313" key="1">
    <source>
        <dbReference type="EMBL" id="SVD84138.1"/>
    </source>
</evidence>
<accession>A0A382YNP8</accession>
<name>A0A382YNP8_9ZZZZ</name>
<organism evidence="1">
    <name type="scientific">marine metagenome</name>
    <dbReference type="NCBI Taxonomy" id="408172"/>
    <lineage>
        <taxon>unclassified sequences</taxon>
        <taxon>metagenomes</taxon>
        <taxon>ecological metagenomes</taxon>
    </lineage>
</organism>
<gene>
    <name evidence="1" type="ORF">METZ01_LOCUS436992</name>
</gene>
<dbReference type="AlphaFoldDB" id="A0A382YNP8"/>
<proteinExistence type="predicted"/>
<sequence>MLQTPPTEQKNPLTQLHLFFQVK</sequence>